<protein>
    <submittedName>
        <fullName evidence="1">Uncharacterized protein</fullName>
    </submittedName>
</protein>
<gene>
    <name evidence="1" type="ORF">DQG23_05650</name>
</gene>
<accession>A0A329MUR7</accession>
<dbReference type="AlphaFoldDB" id="A0A329MUR7"/>
<dbReference type="EMBL" id="QMFB01000002">
    <property type="protein sequence ID" value="RAV22423.1"/>
    <property type="molecule type" value="Genomic_DNA"/>
</dbReference>
<comment type="caution">
    <text evidence="1">The sequence shown here is derived from an EMBL/GenBank/DDBJ whole genome shotgun (WGS) entry which is preliminary data.</text>
</comment>
<name>A0A329MUR7_9BACL</name>
<evidence type="ECO:0000313" key="1">
    <source>
        <dbReference type="EMBL" id="RAV22423.1"/>
    </source>
</evidence>
<sequence length="64" mass="7239">MTQIQRRALQWKCDGVMLQSSLEAREEPIFIGINGIEENGFAGISLGRAFIASFFWPKEKPPPM</sequence>
<evidence type="ECO:0000313" key="2">
    <source>
        <dbReference type="Proteomes" id="UP000250369"/>
    </source>
</evidence>
<organism evidence="1 2">
    <name type="scientific">Paenibacillus contaminans</name>
    <dbReference type="NCBI Taxonomy" id="450362"/>
    <lineage>
        <taxon>Bacteria</taxon>
        <taxon>Bacillati</taxon>
        <taxon>Bacillota</taxon>
        <taxon>Bacilli</taxon>
        <taxon>Bacillales</taxon>
        <taxon>Paenibacillaceae</taxon>
        <taxon>Paenibacillus</taxon>
    </lineage>
</organism>
<reference evidence="1 2" key="1">
    <citation type="journal article" date="2009" name="Int. J. Syst. Evol. Microbiol.">
        <title>Paenibacillus contaminans sp. nov., isolated from a contaminated laboratory plate.</title>
        <authorList>
            <person name="Chou J.H."/>
            <person name="Lee J.H."/>
            <person name="Lin M.C."/>
            <person name="Chang P.S."/>
            <person name="Arun A.B."/>
            <person name="Young C.C."/>
            <person name="Chen W.M."/>
        </authorList>
    </citation>
    <scope>NUCLEOTIDE SEQUENCE [LARGE SCALE GENOMIC DNA]</scope>
    <source>
        <strain evidence="1 2">CKOBP-6</strain>
    </source>
</reference>
<dbReference type="Proteomes" id="UP000250369">
    <property type="component" value="Unassembled WGS sequence"/>
</dbReference>
<keyword evidence="2" id="KW-1185">Reference proteome</keyword>
<proteinExistence type="predicted"/>